<accession>A0A915IJ31</accession>
<proteinExistence type="predicted"/>
<evidence type="ECO:0000313" key="2">
    <source>
        <dbReference type="WBParaSite" id="nRc.2.0.1.t13819-RA"/>
    </source>
</evidence>
<evidence type="ECO:0000313" key="1">
    <source>
        <dbReference type="Proteomes" id="UP000887565"/>
    </source>
</evidence>
<dbReference type="OMA" id="YCAELDF"/>
<dbReference type="AlphaFoldDB" id="A0A915IJ31"/>
<sequence>MYTKHCRHYGITGELLSKNRGTVQFPDGTTYQHMIDGFLRLLSLDLNRPVVLRSITTQMRVNKEVRLVNYDENKSLSSRFFQVRCGKEVPLETVIVEKPVITKLFLQGFDAQLTYDEVIFVNVTVCAHNCRDVNGCFGDCRLIDKDFGCQECKCPEGSPANGCGGLTETEMNHLTTIRKGDATCRDTVAYKRMIDPKLDLDECIAYTYPKCGTTNVLLPILPKSRLQCLKYCY</sequence>
<reference evidence="2" key="1">
    <citation type="submission" date="2022-11" db="UniProtKB">
        <authorList>
            <consortium name="WormBaseParasite"/>
        </authorList>
    </citation>
    <scope>IDENTIFICATION</scope>
</reference>
<name>A0A915IJ31_ROMCU</name>
<dbReference type="WBParaSite" id="nRc.2.0.1.t13819-RA">
    <property type="protein sequence ID" value="nRc.2.0.1.t13819-RA"/>
    <property type="gene ID" value="nRc.2.0.1.g13819"/>
</dbReference>
<protein>
    <submittedName>
        <fullName evidence="2">Uncharacterized protein</fullName>
    </submittedName>
</protein>
<organism evidence="1 2">
    <name type="scientific">Romanomermis culicivorax</name>
    <name type="common">Nematode worm</name>
    <dbReference type="NCBI Taxonomy" id="13658"/>
    <lineage>
        <taxon>Eukaryota</taxon>
        <taxon>Metazoa</taxon>
        <taxon>Ecdysozoa</taxon>
        <taxon>Nematoda</taxon>
        <taxon>Enoplea</taxon>
        <taxon>Dorylaimia</taxon>
        <taxon>Mermithida</taxon>
        <taxon>Mermithoidea</taxon>
        <taxon>Mermithidae</taxon>
        <taxon>Romanomermis</taxon>
    </lineage>
</organism>
<dbReference type="Proteomes" id="UP000887565">
    <property type="component" value="Unplaced"/>
</dbReference>
<keyword evidence="1" id="KW-1185">Reference proteome</keyword>